<dbReference type="Pfam" id="PF12631">
    <property type="entry name" value="MnmE_helical"/>
    <property type="match status" value="1"/>
</dbReference>
<keyword evidence="10" id="KW-1185">Reference proteome</keyword>
<dbReference type="PANTHER" id="PTHR42714">
    <property type="entry name" value="TRNA MODIFICATION GTPASE GTPBP3"/>
    <property type="match status" value="1"/>
</dbReference>
<dbReference type="Gene3D" id="1.20.120.430">
    <property type="entry name" value="tRNA modification GTPase MnmE domain 2"/>
    <property type="match status" value="1"/>
</dbReference>
<evidence type="ECO:0000256" key="5">
    <source>
        <dbReference type="ARBA" id="ARBA00023134"/>
    </source>
</evidence>
<accession>A0ABS3KJA7</accession>
<dbReference type="HAMAP" id="MF_00379">
    <property type="entry name" value="GTPase_MnmE"/>
    <property type="match status" value="1"/>
</dbReference>
<comment type="caution">
    <text evidence="6">Lacks conserved residue(s) required for the propagation of feature annotation.</text>
</comment>
<dbReference type="PROSITE" id="PS51709">
    <property type="entry name" value="G_TRME"/>
    <property type="match status" value="1"/>
</dbReference>
<dbReference type="InterPro" id="IPR004520">
    <property type="entry name" value="GTPase_MnmE"/>
</dbReference>
<dbReference type="Gene3D" id="3.40.50.300">
    <property type="entry name" value="P-loop containing nucleotide triphosphate hydrolases"/>
    <property type="match status" value="1"/>
</dbReference>
<comment type="caution">
    <text evidence="9">The sequence shown here is derived from an EMBL/GenBank/DDBJ whole genome shotgun (WGS) entry which is preliminary data.</text>
</comment>
<keyword evidence="2 6" id="KW-0819">tRNA processing</keyword>
<dbReference type="Gene3D" id="3.30.1360.120">
    <property type="entry name" value="Probable tRNA modification gtpase trme, domain 1"/>
    <property type="match status" value="1"/>
</dbReference>
<keyword evidence="6" id="KW-0460">Magnesium</keyword>
<dbReference type="CDD" id="cd04164">
    <property type="entry name" value="trmE"/>
    <property type="match status" value="1"/>
</dbReference>
<comment type="function">
    <text evidence="6">Exhibits a very high intrinsic GTPase hydrolysis rate. Involved in the addition of a carboxymethylaminomethyl (cmnm) group at the wobble position (U34) of certain tRNAs, forming tRNA-cmnm(5)s(2)U34.</text>
</comment>
<feature type="binding site" evidence="6">
    <location>
        <begin position="268"/>
        <end position="271"/>
    </location>
    <ligand>
        <name>GTP</name>
        <dbReference type="ChEBI" id="CHEBI:37565"/>
    </ligand>
</feature>
<dbReference type="InterPro" id="IPR027368">
    <property type="entry name" value="MnmE_dom2"/>
</dbReference>
<feature type="binding site" evidence="6">
    <location>
        <position position="249"/>
    </location>
    <ligand>
        <name>Mg(2+)</name>
        <dbReference type="ChEBI" id="CHEBI:18420"/>
    </ligand>
</feature>
<dbReference type="EC" id="3.6.-.-" evidence="6"/>
<dbReference type="CDD" id="cd14858">
    <property type="entry name" value="TrmE_N"/>
    <property type="match status" value="1"/>
</dbReference>
<feature type="binding site" evidence="6">
    <location>
        <position position="79"/>
    </location>
    <ligand>
        <name>(6S)-5-formyl-5,6,7,8-tetrahydrofolate</name>
        <dbReference type="ChEBI" id="CHEBI:57457"/>
    </ligand>
</feature>
<comment type="subunit">
    <text evidence="6">Homodimer. Heterotetramer of two MnmE and two MnmG subunits.</text>
</comment>
<evidence type="ECO:0000259" key="8">
    <source>
        <dbReference type="PROSITE" id="PS51709"/>
    </source>
</evidence>
<feature type="binding site" evidence="6">
    <location>
        <position position="437"/>
    </location>
    <ligand>
        <name>(6S)-5-formyl-5,6,7,8-tetrahydrofolate</name>
        <dbReference type="ChEBI" id="CHEBI:57457"/>
    </ligand>
</feature>
<keyword evidence="4 6" id="KW-0630">Potassium</keyword>
<evidence type="ECO:0000256" key="3">
    <source>
        <dbReference type="ARBA" id="ARBA00022741"/>
    </source>
</evidence>
<dbReference type="InterPro" id="IPR018948">
    <property type="entry name" value="GTP-bd_TrmE_N"/>
</dbReference>
<evidence type="ECO:0000313" key="10">
    <source>
        <dbReference type="Proteomes" id="UP001518990"/>
    </source>
</evidence>
<dbReference type="Pfam" id="PF10396">
    <property type="entry name" value="TrmE_N"/>
    <property type="match status" value="1"/>
</dbReference>
<evidence type="ECO:0000256" key="4">
    <source>
        <dbReference type="ARBA" id="ARBA00022958"/>
    </source>
</evidence>
<comment type="subcellular location">
    <subcellularLocation>
        <location evidence="6">Cytoplasm</location>
    </subcellularLocation>
</comment>
<proteinExistence type="inferred from homology"/>
<dbReference type="InterPro" id="IPR005225">
    <property type="entry name" value="Small_GTP-bd"/>
</dbReference>
<dbReference type="InterPro" id="IPR025867">
    <property type="entry name" value="MnmE_helical"/>
</dbReference>
<dbReference type="PANTHER" id="PTHR42714:SF2">
    <property type="entry name" value="TRNA MODIFICATION GTPASE GTPBP3, MITOCHONDRIAL"/>
    <property type="match status" value="1"/>
</dbReference>
<protein>
    <recommendedName>
        <fullName evidence="6">tRNA modification GTPase MnmE</fullName>
        <ecNumber evidence="6">3.6.-.-</ecNumber>
    </recommendedName>
</protein>
<dbReference type="InterPro" id="IPR027417">
    <property type="entry name" value="P-loop_NTPase"/>
</dbReference>
<evidence type="ECO:0000256" key="1">
    <source>
        <dbReference type="ARBA" id="ARBA00011043"/>
    </source>
</evidence>
<evidence type="ECO:0000256" key="7">
    <source>
        <dbReference type="RuleBase" id="RU003313"/>
    </source>
</evidence>
<dbReference type="NCBIfam" id="NF003661">
    <property type="entry name" value="PRK05291.1-3"/>
    <property type="match status" value="1"/>
</dbReference>
<dbReference type="Pfam" id="PF01926">
    <property type="entry name" value="MMR_HSR1"/>
    <property type="match status" value="1"/>
</dbReference>
<dbReference type="NCBIfam" id="TIGR00231">
    <property type="entry name" value="small_GTP"/>
    <property type="match status" value="1"/>
</dbReference>
<sequence>MTDTIFALASGAGRAAIAVLRLSGSGTGEVLRRLAGPLPPPRLASLRRLRAPGDDELLDEALVLWFPGPRSYTGEASAELHLHGGRAVLEGVSNALLALGARPAEPGEFTRRAFLNGRLDLTAAEGIADLIDAETAAQRRQALRQAGGALAERYAGWAGRLTRLLAHQEAAIEFAEEGLPNSLEDEMRAGAMSLAAEIRAHLDDGGRGERLREGVWAAIIGAPNAGKSSLLNALAGRDAAIVSSTAGTTRDVVEVRLELAGVPVLLADTAGLRETVDDIEAEGVRRARRQAEQADLVLAVFAADQTPDAETLAMVAPGVVVVANKTDLAAAPAGIGGVAPLAVSARTGAGMDRLRAALTEAVAARAGLTAEAGLTRPRHRAALDEAAGWLDEAAAAPLPELASEALRAALRALGRLTGRVGVEDVLDVVFGDFCIGK</sequence>
<keyword evidence="6" id="KW-0378">Hydrolase</keyword>
<feature type="binding site" evidence="6">
    <location>
        <position position="228"/>
    </location>
    <ligand>
        <name>Mg(2+)</name>
        <dbReference type="ChEBI" id="CHEBI:18420"/>
    </ligand>
</feature>
<dbReference type="InterPro" id="IPR027266">
    <property type="entry name" value="TrmE/GcvT-like"/>
</dbReference>
<comment type="similarity">
    <text evidence="1 6 7">Belongs to the TRAFAC class TrmE-Era-EngA-EngB-Septin-like GTPase superfamily. TrmE GTPase family.</text>
</comment>
<reference evidence="9 10" key="1">
    <citation type="submission" date="2020-09" db="EMBL/GenBank/DDBJ databases">
        <title>Roseomonas.</title>
        <authorList>
            <person name="Zhu W."/>
        </authorList>
    </citation>
    <scope>NUCLEOTIDE SEQUENCE [LARGE SCALE GENOMIC DNA]</scope>
    <source>
        <strain evidence="9 10">1311</strain>
    </source>
</reference>
<evidence type="ECO:0000256" key="6">
    <source>
        <dbReference type="HAMAP-Rule" id="MF_00379"/>
    </source>
</evidence>
<dbReference type="InterPro" id="IPR006073">
    <property type="entry name" value="GTP-bd"/>
</dbReference>
<feature type="binding site" evidence="6">
    <location>
        <begin position="344"/>
        <end position="346"/>
    </location>
    <ligand>
        <name>GTP</name>
        <dbReference type="ChEBI" id="CHEBI:37565"/>
    </ligand>
</feature>
<comment type="cofactor">
    <cofactor evidence="6">
        <name>K(+)</name>
        <dbReference type="ChEBI" id="CHEBI:29103"/>
    </cofactor>
    <text evidence="6">Binds 1 potassium ion per subunit.</text>
</comment>
<evidence type="ECO:0000256" key="2">
    <source>
        <dbReference type="ARBA" id="ARBA00022694"/>
    </source>
</evidence>
<name>A0ABS3KJA7_9PROT</name>
<dbReference type="SUPFAM" id="SSF52540">
    <property type="entry name" value="P-loop containing nucleoside triphosphate hydrolases"/>
    <property type="match status" value="1"/>
</dbReference>
<keyword evidence="5 6" id="KW-0342">GTP-binding</keyword>
<dbReference type="InterPro" id="IPR031168">
    <property type="entry name" value="G_TrmE"/>
</dbReference>
<keyword evidence="6" id="KW-0479">Metal-binding</keyword>
<dbReference type="Proteomes" id="UP001518990">
    <property type="component" value="Unassembled WGS sequence"/>
</dbReference>
<feature type="domain" description="TrmE-type G" evidence="8">
    <location>
        <begin position="214"/>
        <end position="363"/>
    </location>
</feature>
<feature type="binding site" evidence="6">
    <location>
        <position position="118"/>
    </location>
    <ligand>
        <name>(6S)-5-formyl-5,6,7,8-tetrahydrofolate</name>
        <dbReference type="ChEBI" id="CHEBI:57457"/>
    </ligand>
</feature>
<keyword evidence="6" id="KW-0963">Cytoplasm</keyword>
<gene>
    <name evidence="6 9" type="primary">mnmE</name>
    <name evidence="6" type="synonym">trmE</name>
    <name evidence="9" type="ORF">IAI60_18955</name>
</gene>
<keyword evidence="3 6" id="KW-0547">Nucleotide-binding</keyword>
<dbReference type="NCBIfam" id="TIGR00450">
    <property type="entry name" value="mnmE_trmE_thdF"/>
    <property type="match status" value="1"/>
</dbReference>
<feature type="binding site" evidence="6">
    <location>
        <position position="21"/>
    </location>
    <ligand>
        <name>(6S)-5-formyl-5,6,7,8-tetrahydrofolate</name>
        <dbReference type="ChEBI" id="CHEBI:57457"/>
    </ligand>
</feature>
<feature type="binding site" evidence="6">
    <location>
        <begin position="243"/>
        <end position="249"/>
    </location>
    <ligand>
        <name>GTP</name>
        <dbReference type="ChEBI" id="CHEBI:37565"/>
    </ligand>
</feature>
<organism evidence="9 10">
    <name type="scientific">Roseomonas marmotae</name>
    <dbReference type="NCBI Taxonomy" id="2768161"/>
    <lineage>
        <taxon>Bacteria</taxon>
        <taxon>Pseudomonadati</taxon>
        <taxon>Pseudomonadota</taxon>
        <taxon>Alphaproteobacteria</taxon>
        <taxon>Acetobacterales</taxon>
        <taxon>Roseomonadaceae</taxon>
        <taxon>Roseomonas</taxon>
    </lineage>
</organism>
<evidence type="ECO:0000313" key="9">
    <source>
        <dbReference type="EMBL" id="MBO1076698.1"/>
    </source>
</evidence>
<dbReference type="RefSeq" id="WP_207449989.1">
    <property type="nucleotide sequence ID" value="NZ_CP061091.1"/>
</dbReference>
<dbReference type="EMBL" id="JACTNF010000027">
    <property type="protein sequence ID" value="MBO1076698.1"/>
    <property type="molecule type" value="Genomic_DNA"/>
</dbReference>
<feature type="binding site" evidence="6">
    <location>
        <begin position="224"/>
        <end position="229"/>
    </location>
    <ligand>
        <name>GTP</name>
        <dbReference type="ChEBI" id="CHEBI:37565"/>
    </ligand>
</feature>